<keyword evidence="1" id="KW-0614">Plasmid</keyword>
<geneLocation type="plasmid" evidence="3 4">
    <name>pSS37A-Re-4</name>
</geneLocation>
<organism evidence="1 4">
    <name type="scientific">Methylocystis iwaonis</name>
    <dbReference type="NCBI Taxonomy" id="2885079"/>
    <lineage>
        <taxon>Bacteria</taxon>
        <taxon>Pseudomonadati</taxon>
        <taxon>Pseudomonadota</taxon>
        <taxon>Alphaproteobacteria</taxon>
        <taxon>Hyphomicrobiales</taxon>
        <taxon>Methylocystaceae</taxon>
        <taxon>Methylocystis</taxon>
    </lineage>
</organism>
<protein>
    <submittedName>
        <fullName evidence="1">Transposase</fullName>
    </submittedName>
</protein>
<dbReference type="InterPro" id="IPR010921">
    <property type="entry name" value="Trp_repressor/repl_initiator"/>
</dbReference>
<dbReference type="PANTHER" id="PTHR37936:SF3">
    <property type="entry name" value="TRANSPOSASE INSC FOR INSERTION ELEMENT IS2A-RELATED"/>
    <property type="match status" value="1"/>
</dbReference>
<evidence type="ECO:0000313" key="3">
    <source>
        <dbReference type="EMBL" id="BDV36631.1"/>
    </source>
</evidence>
<geneLocation type="plasmid" evidence="1 4">
    <name>pSS37A-Re-3</name>
</geneLocation>
<dbReference type="SUPFAM" id="SSF48295">
    <property type="entry name" value="TrpR-like"/>
    <property type="match status" value="1"/>
</dbReference>
<sequence>MSTPMRRTNPNQFIEVRAERLEGAPVGERRRWSDEFKHRAIAAALEPGTNISALARSLNITPSQLFAWRRTAVLRMERIERQTPAETRAAKTHRVEIETGGALVRVSADISEADLCRLLRAVREA</sequence>
<dbReference type="PANTHER" id="PTHR37936">
    <property type="entry name" value="TRANSPOSASE INSC FOR INSERTION ELEMENT IS2A-RELATED"/>
    <property type="match status" value="1"/>
</dbReference>
<dbReference type="InterPro" id="IPR002514">
    <property type="entry name" value="Transposase_8"/>
</dbReference>
<gene>
    <name evidence="1" type="ORF">SS37A_41210</name>
    <name evidence="2" type="ORF">SS37A_41480</name>
    <name evidence="3" type="ORF">SS37A_41610</name>
</gene>
<dbReference type="EMBL" id="AP027145">
    <property type="protein sequence ID" value="BDV36591.1"/>
    <property type="molecule type" value="Genomic_DNA"/>
</dbReference>
<dbReference type="EMBL" id="AP027146">
    <property type="protein sequence ID" value="BDV36631.1"/>
    <property type="molecule type" value="Genomic_DNA"/>
</dbReference>
<dbReference type="EMBL" id="AP027145">
    <property type="protein sequence ID" value="BDV36618.1"/>
    <property type="molecule type" value="Genomic_DNA"/>
</dbReference>
<dbReference type="Pfam" id="PF01527">
    <property type="entry name" value="HTH_Tnp_1"/>
    <property type="match status" value="1"/>
</dbReference>
<keyword evidence="4" id="KW-1185">Reference proteome</keyword>
<name>A0ABM8EF54_9HYPH</name>
<evidence type="ECO:0000313" key="1">
    <source>
        <dbReference type="EMBL" id="BDV36591.1"/>
    </source>
</evidence>
<accession>A0ABM8EF54</accession>
<reference evidence="1 4" key="1">
    <citation type="journal article" date="2023" name="Int. J. Syst. Evol. Microbiol.">
        <title>Methylocystis iwaonis sp. nov., a type II methane-oxidizing bacterium from surface soil of a rice paddy field in Japan, and emended description of the genus Methylocystis (ex Whittenbury et al. 1970) Bowman et al. 1993.</title>
        <authorList>
            <person name="Kaise H."/>
            <person name="Sawadogo J.B."/>
            <person name="Alam M.S."/>
            <person name="Ueno C."/>
            <person name="Dianou D."/>
            <person name="Shinjo R."/>
            <person name="Asakawa S."/>
        </authorList>
    </citation>
    <scope>NUCLEOTIDE SEQUENCE [LARGE SCALE GENOMIC DNA]</scope>
    <source>
        <strain evidence="1 4">SS37A-Re</strain>
        <plasmid evidence="1 4">pSS37A-Re-3</plasmid>
        <plasmid evidence="3 4">pSS37A-Re-4</plasmid>
    </source>
</reference>
<dbReference type="Gene3D" id="1.10.10.60">
    <property type="entry name" value="Homeodomain-like"/>
    <property type="match status" value="1"/>
</dbReference>
<proteinExistence type="predicted"/>
<dbReference type="Proteomes" id="UP001317629">
    <property type="component" value="Plasmid pSS37A-Re-4"/>
</dbReference>
<evidence type="ECO:0000313" key="4">
    <source>
        <dbReference type="Proteomes" id="UP001317629"/>
    </source>
</evidence>
<evidence type="ECO:0000313" key="2">
    <source>
        <dbReference type="EMBL" id="BDV36618.1"/>
    </source>
</evidence>
<dbReference type="Proteomes" id="UP001317629">
    <property type="component" value="Plasmid pSS37A-Re-3"/>
</dbReference>